<dbReference type="Proteomes" id="UP001152604">
    <property type="component" value="Unassembled WGS sequence"/>
</dbReference>
<name>A0ABM9DYV0_9HYPH</name>
<dbReference type="EMBL" id="CAKXZS010000023">
    <property type="protein sequence ID" value="CAH2401972.1"/>
    <property type="molecule type" value="Genomic_DNA"/>
</dbReference>
<keyword evidence="2" id="KW-1185">Reference proteome</keyword>
<comment type="caution">
    <text evidence="1">The sequence shown here is derived from an EMBL/GenBank/DDBJ whole genome shotgun (WGS) entry which is preliminary data.</text>
</comment>
<protein>
    <submittedName>
        <fullName evidence="1">Uncharacterized protein</fullName>
    </submittedName>
</protein>
<organism evidence="1 2">
    <name type="scientific">Mesorhizobium ventifaucium</name>
    <dbReference type="NCBI Taxonomy" id="666020"/>
    <lineage>
        <taxon>Bacteria</taxon>
        <taxon>Pseudomonadati</taxon>
        <taxon>Pseudomonadota</taxon>
        <taxon>Alphaproteobacteria</taxon>
        <taxon>Hyphomicrobiales</taxon>
        <taxon>Phyllobacteriaceae</taxon>
        <taxon>Mesorhizobium</taxon>
    </lineage>
</organism>
<reference evidence="1" key="1">
    <citation type="submission" date="2022-03" db="EMBL/GenBank/DDBJ databases">
        <authorList>
            <person name="Brunel B."/>
        </authorList>
    </citation>
    <scope>NUCLEOTIDE SEQUENCE</scope>
    <source>
        <strain evidence="1">STM4922sample</strain>
    </source>
</reference>
<evidence type="ECO:0000313" key="1">
    <source>
        <dbReference type="EMBL" id="CAH2401972.1"/>
    </source>
</evidence>
<sequence>MSVITTVEQLEALYGLPSETSLVKELDHVIPEYAAFIEASPLPRSRPAGRKGWIARRAAISPASSASMIRKP</sequence>
<evidence type="ECO:0000313" key="2">
    <source>
        <dbReference type="Proteomes" id="UP001152604"/>
    </source>
</evidence>
<gene>
    <name evidence="1" type="ORF">MES4922_30366</name>
</gene>
<accession>A0ABM9DYV0</accession>
<proteinExistence type="predicted"/>